<feature type="domain" description="MutL C-terminal dimerisation" evidence="4">
    <location>
        <begin position="736"/>
        <end position="873"/>
    </location>
</feature>
<dbReference type="GO" id="GO:0030983">
    <property type="term" value="F:mismatched DNA binding"/>
    <property type="evidence" value="ECO:0007669"/>
    <property type="project" value="InterPro"/>
</dbReference>
<feature type="region of interest" description="Disordered" evidence="3">
    <location>
        <begin position="1"/>
        <end position="20"/>
    </location>
</feature>
<dbReference type="Gene3D" id="3.30.230.10">
    <property type="match status" value="1"/>
</dbReference>
<dbReference type="OrthoDB" id="10263226at2759"/>
<dbReference type="SUPFAM" id="SSF54211">
    <property type="entry name" value="Ribosomal protein S5 domain 2-like"/>
    <property type="match status" value="1"/>
</dbReference>
<evidence type="ECO:0000259" key="5">
    <source>
        <dbReference type="SMART" id="SM01340"/>
    </source>
</evidence>
<sequence>MGTILEMDRNGKLRNSSSKVARQRGTTIAVSSIFKPLPVRRKELERNVKREFGKALNLLYAYALVPCAKENRGVRLAVSNHPEGGRKTVQLKTDGTPSVKASATALWGTKALDNVVDLDLSFDVQTEKAVLRRFDQESVSATHVKVRGLISKFAVGAGRTGSDRQYFFINGRPCNPGKVQKAFNEVYKSFSAGHFPFIVADFILPTHACDVNVSPDKRTIFLHSEQNLIQALKIALEEAFASSRSTFDVGTQPSQQPALHPSFTRKVSARTTTTRAAGRPARNVEANPDQDSPSEERGHEDYPPAKTLGTPHLLLNPEPAPPSHHQLDMTAAEAPLQQPGVTGSALPLFLPNSDPEVEGDGDSVSQADHPDEIDIDRTREDETALEDQDQERPVQEYVVSAADRTRALRALRQSRKNRSAMQVRPILSDGSRQDHGDDGRDGDGDEDAQEEVVSAADRIRASRALAQSRKRSASVSQAPVVQTVLSTKGASWNRGRSGGGEEDDDSGSRKRLRLAERDGRASFRSTLSQFARAGSKAGKTSEGRSPPGEIDDAEEQDELMEDVEVANVPVKPRAKRTSRGGRRASEGTVVLPDDGAAMDIEVSESIHPPPHPPEPAPQAAVIDDDVPGIIDLTDDDVSMTLVDADANSSTAHSPKDHLQTITLRCDLDKIRHAWVHLEQAKVKPTTPGLSSTTTTTQVRDSDVLDAANVENTEDNAKASAALSRLISKTDFNKMQVVGQFNLGFIVTRWRKCKEGEEQELDDLFIIDQHAADEKPELLELTAADEILAVENMDVLKRNGFEVVRQGDEGEEEGRLHLVAQPMSKDTVFDMKDLEELIHLMHDRPVGTMVRCSKARAMFAMRACRKSVMIGKALSANRMTSIVQHMSTMDQPWNCPHGRPTMRHVSDLTCFARYNALPRTVDWTTFGDGRA</sequence>
<dbReference type="PANTHER" id="PTHR10073:SF52">
    <property type="entry name" value="MISMATCH REPAIR ENDONUCLEASE PMS2"/>
    <property type="match status" value="1"/>
</dbReference>
<dbReference type="InterPro" id="IPR014790">
    <property type="entry name" value="MutL_C"/>
</dbReference>
<feature type="region of interest" description="Disordered" evidence="3">
    <location>
        <begin position="247"/>
        <end position="326"/>
    </location>
</feature>
<organism evidence="6 7">
    <name type="scientific">Rhizopogon vesiculosus</name>
    <dbReference type="NCBI Taxonomy" id="180088"/>
    <lineage>
        <taxon>Eukaryota</taxon>
        <taxon>Fungi</taxon>
        <taxon>Dikarya</taxon>
        <taxon>Basidiomycota</taxon>
        <taxon>Agaricomycotina</taxon>
        <taxon>Agaricomycetes</taxon>
        <taxon>Agaricomycetidae</taxon>
        <taxon>Boletales</taxon>
        <taxon>Suillineae</taxon>
        <taxon>Rhizopogonaceae</taxon>
        <taxon>Rhizopogon</taxon>
    </lineage>
</organism>
<evidence type="ECO:0008006" key="8">
    <source>
        <dbReference type="Google" id="ProtNLM"/>
    </source>
</evidence>
<dbReference type="GO" id="GO:0016887">
    <property type="term" value="F:ATP hydrolysis activity"/>
    <property type="evidence" value="ECO:0007669"/>
    <property type="project" value="InterPro"/>
</dbReference>
<dbReference type="Gene3D" id="3.30.565.10">
    <property type="entry name" value="Histidine kinase-like ATPase, C-terminal domain"/>
    <property type="match status" value="1"/>
</dbReference>
<dbReference type="InterPro" id="IPR013507">
    <property type="entry name" value="DNA_mismatch_S5_2-like"/>
</dbReference>
<evidence type="ECO:0000259" key="4">
    <source>
        <dbReference type="SMART" id="SM00853"/>
    </source>
</evidence>
<gene>
    <name evidence="6" type="ORF">AZE42_03052</name>
</gene>
<feature type="domain" description="DNA mismatch repair protein S5" evidence="5">
    <location>
        <begin position="103"/>
        <end position="241"/>
    </location>
</feature>
<dbReference type="InterPro" id="IPR020568">
    <property type="entry name" value="Ribosomal_Su5_D2-typ_SF"/>
</dbReference>
<protein>
    <recommendedName>
        <fullName evidence="8">MutL C-terminal dimerisation domain-containing protein</fullName>
    </recommendedName>
</protein>
<dbReference type="AlphaFoldDB" id="A0A1J8PT45"/>
<dbReference type="InterPro" id="IPR036890">
    <property type="entry name" value="HATPase_C_sf"/>
</dbReference>
<accession>A0A1J8PT45</accession>
<feature type="compositionally biased region" description="Basic and acidic residues" evidence="3">
    <location>
        <begin position="431"/>
        <end position="442"/>
    </location>
</feature>
<dbReference type="InterPro" id="IPR038973">
    <property type="entry name" value="MutL/Mlh/Pms-like"/>
</dbReference>
<feature type="compositionally biased region" description="Basic and acidic residues" evidence="3">
    <location>
        <begin position="294"/>
        <end position="303"/>
    </location>
</feature>
<evidence type="ECO:0000313" key="7">
    <source>
        <dbReference type="Proteomes" id="UP000183567"/>
    </source>
</evidence>
<dbReference type="GO" id="GO:0061982">
    <property type="term" value="P:meiosis I cell cycle process"/>
    <property type="evidence" value="ECO:0007669"/>
    <property type="project" value="UniProtKB-ARBA"/>
</dbReference>
<dbReference type="SMART" id="SM01340">
    <property type="entry name" value="DNA_mis_repair"/>
    <property type="match status" value="1"/>
</dbReference>
<dbReference type="GO" id="GO:0032389">
    <property type="term" value="C:MutLalpha complex"/>
    <property type="evidence" value="ECO:0007669"/>
    <property type="project" value="TreeGrafter"/>
</dbReference>
<feature type="compositionally biased region" description="Basic and acidic residues" evidence="3">
    <location>
        <begin position="368"/>
        <end position="382"/>
    </location>
</feature>
<dbReference type="Gene3D" id="3.30.1540.20">
    <property type="entry name" value="MutL, C-terminal domain, dimerisation subdomain"/>
    <property type="match status" value="1"/>
</dbReference>
<comment type="similarity">
    <text evidence="1">Belongs to the DNA mismatch repair MutL/HexB family.</text>
</comment>
<dbReference type="CDD" id="cd03484">
    <property type="entry name" value="MutL_Trans_hPMS_2_like"/>
    <property type="match status" value="1"/>
</dbReference>
<dbReference type="GO" id="GO:0006298">
    <property type="term" value="P:mismatch repair"/>
    <property type="evidence" value="ECO:0007669"/>
    <property type="project" value="InterPro"/>
</dbReference>
<dbReference type="EMBL" id="LVVM01005320">
    <property type="protein sequence ID" value="OJA10923.1"/>
    <property type="molecule type" value="Genomic_DNA"/>
</dbReference>
<evidence type="ECO:0000256" key="2">
    <source>
        <dbReference type="ARBA" id="ARBA00022763"/>
    </source>
</evidence>
<dbReference type="GO" id="GO:0140664">
    <property type="term" value="F:ATP-dependent DNA damage sensor activity"/>
    <property type="evidence" value="ECO:0007669"/>
    <property type="project" value="InterPro"/>
</dbReference>
<evidence type="ECO:0000256" key="1">
    <source>
        <dbReference type="ARBA" id="ARBA00006082"/>
    </source>
</evidence>
<dbReference type="GO" id="GO:0005524">
    <property type="term" value="F:ATP binding"/>
    <property type="evidence" value="ECO:0007669"/>
    <property type="project" value="InterPro"/>
</dbReference>
<feature type="compositionally biased region" description="Basic and acidic residues" evidence="3">
    <location>
        <begin position="1"/>
        <end position="11"/>
    </location>
</feature>
<dbReference type="InterPro" id="IPR042120">
    <property type="entry name" value="MutL_C_dimsub"/>
</dbReference>
<dbReference type="STRING" id="180088.A0A1J8PT45"/>
<evidence type="ECO:0000256" key="3">
    <source>
        <dbReference type="SAM" id="MobiDB-lite"/>
    </source>
</evidence>
<dbReference type="InterPro" id="IPR037198">
    <property type="entry name" value="MutL_C_sf"/>
</dbReference>
<feature type="compositionally biased region" description="Basic residues" evidence="3">
    <location>
        <begin position="407"/>
        <end position="418"/>
    </location>
</feature>
<dbReference type="PANTHER" id="PTHR10073">
    <property type="entry name" value="DNA MISMATCH REPAIR PROTEIN MLH, PMS, MUTL"/>
    <property type="match status" value="1"/>
</dbReference>
<feature type="region of interest" description="Disordered" evidence="3">
    <location>
        <begin position="339"/>
        <end position="555"/>
    </location>
</feature>
<keyword evidence="7" id="KW-1185">Reference proteome</keyword>
<dbReference type="InterPro" id="IPR014721">
    <property type="entry name" value="Ribsml_uS5_D2-typ_fold_subgr"/>
</dbReference>
<dbReference type="SUPFAM" id="SSF118116">
    <property type="entry name" value="DNA mismatch repair protein MutL"/>
    <property type="match status" value="1"/>
</dbReference>
<feature type="compositionally biased region" description="Polar residues" evidence="3">
    <location>
        <begin position="473"/>
        <end position="490"/>
    </location>
</feature>
<dbReference type="SMART" id="SM00853">
    <property type="entry name" value="MutL_C"/>
    <property type="match status" value="1"/>
</dbReference>
<dbReference type="Proteomes" id="UP000183567">
    <property type="component" value="Unassembled WGS sequence"/>
</dbReference>
<keyword evidence="2" id="KW-0227">DNA damage</keyword>
<evidence type="ECO:0000313" key="6">
    <source>
        <dbReference type="EMBL" id="OJA10923.1"/>
    </source>
</evidence>
<name>A0A1J8PT45_9AGAM</name>
<dbReference type="Pfam" id="PF01119">
    <property type="entry name" value="DNA_mis_repair"/>
    <property type="match status" value="1"/>
</dbReference>
<proteinExistence type="inferred from homology"/>
<feature type="compositionally biased region" description="Polar residues" evidence="3">
    <location>
        <begin position="247"/>
        <end position="257"/>
    </location>
</feature>
<comment type="caution">
    <text evidence="6">The sequence shown here is derived from an EMBL/GenBank/DDBJ whole genome shotgun (WGS) entry which is preliminary data.</text>
</comment>
<feature type="compositionally biased region" description="Low complexity" evidence="3">
    <location>
        <begin position="269"/>
        <end position="281"/>
    </location>
</feature>
<reference evidence="6 7" key="1">
    <citation type="submission" date="2016-03" db="EMBL/GenBank/DDBJ databases">
        <title>Comparative genomics of the ectomycorrhizal sister species Rhizopogon vinicolor and Rhizopogon vesiculosus (Basidiomycota: Boletales) reveals a divergence of the mating type B locus.</title>
        <authorList>
            <person name="Mujic A.B."/>
            <person name="Kuo A."/>
            <person name="Tritt A."/>
            <person name="Lipzen A."/>
            <person name="Chen C."/>
            <person name="Johnson J."/>
            <person name="Sharma A."/>
            <person name="Barry K."/>
            <person name="Grigoriev I.V."/>
            <person name="Spatafora J.W."/>
        </authorList>
    </citation>
    <scope>NUCLEOTIDE SEQUENCE [LARGE SCALE GENOMIC DNA]</scope>
    <source>
        <strain evidence="6 7">AM-OR11-056</strain>
    </source>
</reference>